<protein>
    <recommendedName>
        <fullName evidence="3">Reverse transcriptase domain-containing protein</fullName>
    </recommendedName>
</protein>
<proteinExistence type="predicted"/>
<dbReference type="PANTHER" id="PTHR33116:SF78">
    <property type="entry name" value="OS12G0587133 PROTEIN"/>
    <property type="match status" value="1"/>
</dbReference>
<evidence type="ECO:0008006" key="3">
    <source>
        <dbReference type="Google" id="ProtNLM"/>
    </source>
</evidence>
<gene>
    <name evidence="1" type="ORF">Tco_1121119</name>
</gene>
<dbReference type="EMBL" id="BQNB010021274">
    <property type="protein sequence ID" value="GJU04689.1"/>
    <property type="molecule type" value="Genomic_DNA"/>
</dbReference>
<evidence type="ECO:0000313" key="2">
    <source>
        <dbReference type="Proteomes" id="UP001151760"/>
    </source>
</evidence>
<accession>A0ABQ5IWT3</accession>
<dbReference type="Proteomes" id="UP001151760">
    <property type="component" value="Unassembled WGS sequence"/>
</dbReference>
<reference evidence="1" key="1">
    <citation type="journal article" date="2022" name="Int. J. Mol. Sci.">
        <title>Draft Genome of Tanacetum Coccineum: Genomic Comparison of Closely Related Tanacetum-Family Plants.</title>
        <authorList>
            <person name="Yamashiro T."/>
            <person name="Shiraishi A."/>
            <person name="Nakayama K."/>
            <person name="Satake H."/>
        </authorList>
    </citation>
    <scope>NUCLEOTIDE SEQUENCE</scope>
</reference>
<sequence length="573" mass="65252">MIRGGTFENNGLPTYKQNNVLACVEIPRSRRGRGYKECVSYIRKGPLPYAFLGGPEVVIPQLLTELWYTCRYDADLNVIRGTVLSGQTGIDIDANRLRRVLQLPESNQYDAPVSRETARSVLPLMGHPQVTGVIRKSVFQTGWGFMVSTVVRSLGYKVGGLDNVNEYEMQLLYNMYYGRNLDYAELIFDALKSQVNKNVRDILVPFIRFLSMVIEDRLGDRYDDQYESPQTPVLGSRMFTNDIFPEQPVMSAQMRAIAKVDAIGSAGGILTIWDEAMFVNTTAMGGDGFLAVLGSWKGKEGSVDAAWCIFGDFNEVRSALEQKNSNFNKRGADKFNDFIGNGNLIDIPLDKLKNVKEGLRKWGRDKYQNNNSNSEDHKNEATKWEKVAEVRDLDEDEMMRWKEARRRWIEKDKRDGEMLKQKARVKWVLEGDENSKFFHDYVKRNYRKSSLNGLMVDEGLNVTLKEAVSKGIYKGVQVGRERMATISHLQYADDTLVFDEWNSVNTKNLMRILECVQQASGFKINNNKSKLYGIGVSNQEVDWMANRMGCLSGRMPFMYLGIPIGLNMKKIDS</sequence>
<organism evidence="1 2">
    <name type="scientific">Tanacetum coccineum</name>
    <dbReference type="NCBI Taxonomy" id="301880"/>
    <lineage>
        <taxon>Eukaryota</taxon>
        <taxon>Viridiplantae</taxon>
        <taxon>Streptophyta</taxon>
        <taxon>Embryophyta</taxon>
        <taxon>Tracheophyta</taxon>
        <taxon>Spermatophyta</taxon>
        <taxon>Magnoliopsida</taxon>
        <taxon>eudicotyledons</taxon>
        <taxon>Gunneridae</taxon>
        <taxon>Pentapetalae</taxon>
        <taxon>asterids</taxon>
        <taxon>campanulids</taxon>
        <taxon>Asterales</taxon>
        <taxon>Asteraceae</taxon>
        <taxon>Asteroideae</taxon>
        <taxon>Anthemideae</taxon>
        <taxon>Anthemidinae</taxon>
        <taxon>Tanacetum</taxon>
    </lineage>
</organism>
<dbReference type="PANTHER" id="PTHR33116">
    <property type="entry name" value="REVERSE TRANSCRIPTASE ZINC-BINDING DOMAIN-CONTAINING PROTEIN-RELATED-RELATED"/>
    <property type="match status" value="1"/>
</dbReference>
<keyword evidence="2" id="KW-1185">Reference proteome</keyword>
<reference evidence="1" key="2">
    <citation type="submission" date="2022-01" db="EMBL/GenBank/DDBJ databases">
        <authorList>
            <person name="Yamashiro T."/>
            <person name="Shiraishi A."/>
            <person name="Satake H."/>
            <person name="Nakayama K."/>
        </authorList>
    </citation>
    <scope>NUCLEOTIDE SEQUENCE</scope>
</reference>
<comment type="caution">
    <text evidence="1">The sequence shown here is derived from an EMBL/GenBank/DDBJ whole genome shotgun (WGS) entry which is preliminary data.</text>
</comment>
<name>A0ABQ5IWT3_9ASTR</name>
<evidence type="ECO:0000313" key="1">
    <source>
        <dbReference type="EMBL" id="GJU04689.1"/>
    </source>
</evidence>